<sequence>MRYSATVRYQPIVVTQIDLFGNPLAYEYGQVKVKEFPPYPSKDIAKKETKKWIRKNLKLQRLPDLKQRTRGPYLTEYQAVPEQSDFGKYLKVNNMLSDYRGEKNNRMQIFKNK</sequence>
<name>A0A6C2CAC3_9LACO</name>
<proteinExistence type="predicted"/>
<keyword evidence="2" id="KW-1185">Reference proteome</keyword>
<protein>
    <submittedName>
        <fullName evidence="1">Uncharacterized protein</fullName>
    </submittedName>
</protein>
<evidence type="ECO:0000313" key="2">
    <source>
        <dbReference type="Proteomes" id="UP000371977"/>
    </source>
</evidence>
<dbReference type="RefSeq" id="WP_148621687.1">
    <property type="nucleotide sequence ID" value="NZ_SDGZ01000003.1"/>
</dbReference>
<evidence type="ECO:0000313" key="1">
    <source>
        <dbReference type="EMBL" id="TYC51101.1"/>
    </source>
</evidence>
<comment type="caution">
    <text evidence="1">The sequence shown here is derived from an EMBL/GenBank/DDBJ whole genome shotgun (WGS) entry which is preliminary data.</text>
</comment>
<dbReference type="Proteomes" id="UP000371977">
    <property type="component" value="Unassembled WGS sequence"/>
</dbReference>
<gene>
    <name evidence="1" type="ORF">ESZ50_00775</name>
</gene>
<accession>A0A6C2CAC3</accession>
<organism evidence="1 2">
    <name type="scientific">Weissella muntiaci</name>
    <dbReference type="NCBI Taxonomy" id="2508881"/>
    <lineage>
        <taxon>Bacteria</taxon>
        <taxon>Bacillati</taxon>
        <taxon>Bacillota</taxon>
        <taxon>Bacilli</taxon>
        <taxon>Lactobacillales</taxon>
        <taxon>Lactobacillaceae</taxon>
        <taxon>Weissella</taxon>
    </lineage>
</organism>
<dbReference type="AlphaFoldDB" id="A0A6C2CAC3"/>
<reference evidence="1 2" key="1">
    <citation type="submission" date="2019-01" db="EMBL/GenBank/DDBJ databases">
        <title>Weissella sp. nov., a novel lactic acid bacterium isolated from animal feces.</title>
        <authorList>
            <person name="Wang L.-T."/>
        </authorList>
    </citation>
    <scope>NUCLEOTIDE SEQUENCE [LARGE SCALE GENOMIC DNA]</scope>
    <source>
        <strain evidence="1 2">8H-2</strain>
    </source>
</reference>
<dbReference type="EMBL" id="SDGZ01000003">
    <property type="protein sequence ID" value="TYC51101.1"/>
    <property type="molecule type" value="Genomic_DNA"/>
</dbReference>